<feature type="compositionally biased region" description="Low complexity" evidence="1">
    <location>
        <begin position="557"/>
        <end position="573"/>
    </location>
</feature>
<feature type="compositionally biased region" description="Polar residues" evidence="1">
    <location>
        <begin position="206"/>
        <end position="233"/>
    </location>
</feature>
<feature type="compositionally biased region" description="Low complexity" evidence="1">
    <location>
        <begin position="103"/>
        <end position="115"/>
    </location>
</feature>
<dbReference type="GO" id="GO:0030276">
    <property type="term" value="F:clathrin binding"/>
    <property type="evidence" value="ECO:0007669"/>
    <property type="project" value="TreeGrafter"/>
</dbReference>
<feature type="compositionally biased region" description="Polar residues" evidence="1">
    <location>
        <begin position="9"/>
        <end position="26"/>
    </location>
</feature>
<dbReference type="InterPro" id="IPR009060">
    <property type="entry name" value="UBA-like_sf"/>
</dbReference>
<comment type="caution">
    <text evidence="3">The sequence shown here is derived from an EMBL/GenBank/DDBJ whole genome shotgun (WGS) entry which is preliminary data.</text>
</comment>
<feature type="region of interest" description="Disordered" evidence="1">
    <location>
        <begin position="466"/>
        <end position="617"/>
    </location>
</feature>
<dbReference type="PANTHER" id="PTHR23172:SF19">
    <property type="entry name" value="J DOMAIN-CONTAINING PROTEIN"/>
    <property type="match status" value="1"/>
</dbReference>
<sequence>MADSFADLWNSSATSNSNKPTKPTLGSLSSSSSSNSLFTSSNTRNGNGAASSNDLFSKLSAASGPSSRLGSRAGTPSSSTVPPQPSQTGKKNVVPGGGDAFDGLFSSTGLSSTSTNMTIAQRAAKAEQEKREKFMRAQASIPKTDAAWDGLDLLGGSSSSGQPQTGGNTLDSGDDWGFTQAATTKVNVSVDNDDDDWGLGDFTPAPSATNSKNYSPRGSLSDIDSSDSVNGKQSPLPGAAGRVDSPSSGFDWGNREDRDGLLGRNPGRAEDDILGDLARPVQETSRRPSPSPSPPHATRKPSAQRKPSPPPHILGQLVEMGFSITQAKTALAATDTGQDVQGALDILISNDSAGGGGGGGSSERERSTPVPDEDDERESRPRPRHDNRRPEQPRRPVPQRQRQDSDRPGSASSRQREREREAQRNISKQADKLLAQASTIGLSLFNRANAALKDAGEKVQKVYEERVSANERQKAVGPGARGGGSDGRPKWWKEDSNGDGEAGPSGASQRRKQRNEDRDRERFVDDDERDRNEKPKVPRRTKPQPEPEPEPEVDLFSPATNTAPESSSTSTEPGAYVSPFRHGRPKPKPQHTSASASASPSPSHPTPKSDSPHPTTLVLASPTALRTSAAHKSKATEFFKLGDFPVAEGEYTKAIECLPPGQTLLITLYNNRALVRLKVGNSTGAIEDAGQVIDLVGSGNTGIVRSGVEGGTIPDGVDLQVNLGDAIVKAWKRRAEALEGKEKWEEAGRDWERVAGAEWAGQGVRGEGVRGAGRCRRMEKQKQDPEGIKARPPPSVRPKPKPKVPTPTRMTPDSEALKNLRQANAAAENEDSEKHALKDGVDGKLTAWKGGKENNIRALLASLEMVLWPEIGVPKWGMHELISEGQVKIKYMKAIAKVHPDKLSSGNFSVEQKMLAQGVFGALNDAWNSFKQ</sequence>
<feature type="compositionally biased region" description="Basic and acidic residues" evidence="1">
    <location>
        <begin position="124"/>
        <end position="135"/>
    </location>
</feature>
<dbReference type="GO" id="GO:0072318">
    <property type="term" value="P:clathrin coat disassembly"/>
    <property type="evidence" value="ECO:0007669"/>
    <property type="project" value="TreeGrafter"/>
</dbReference>
<dbReference type="SUPFAM" id="SSF48452">
    <property type="entry name" value="TPR-like"/>
    <property type="match status" value="1"/>
</dbReference>
<dbReference type="RefSeq" id="XP_043008494.1">
    <property type="nucleotide sequence ID" value="XM_043153210.1"/>
</dbReference>
<feature type="region of interest" description="Disordered" evidence="1">
    <location>
        <begin position="1"/>
        <end position="319"/>
    </location>
</feature>
<dbReference type="Gene3D" id="1.25.40.10">
    <property type="entry name" value="Tetratricopeptide repeat domain"/>
    <property type="match status" value="1"/>
</dbReference>
<feature type="region of interest" description="Disordered" evidence="1">
    <location>
        <begin position="763"/>
        <end position="814"/>
    </location>
</feature>
<evidence type="ECO:0000313" key="4">
    <source>
        <dbReference type="Proteomes" id="UP001049176"/>
    </source>
</evidence>
<dbReference type="OrthoDB" id="1717591at2759"/>
<dbReference type="GO" id="GO:0005737">
    <property type="term" value="C:cytoplasm"/>
    <property type="evidence" value="ECO:0007669"/>
    <property type="project" value="TreeGrafter"/>
</dbReference>
<feature type="compositionally biased region" description="Basic and acidic residues" evidence="1">
    <location>
        <begin position="776"/>
        <end position="789"/>
    </location>
</feature>
<dbReference type="InterPro" id="IPR036869">
    <property type="entry name" value="J_dom_sf"/>
</dbReference>
<dbReference type="SUPFAM" id="SSF46565">
    <property type="entry name" value="Chaperone J-domain"/>
    <property type="match status" value="1"/>
</dbReference>
<dbReference type="PANTHER" id="PTHR23172">
    <property type="entry name" value="AUXILIN/CYCLIN G-ASSOCIATED KINASE-RELATED"/>
    <property type="match status" value="1"/>
</dbReference>
<gene>
    <name evidence="3" type="ORF">E1B28_008406</name>
</gene>
<feature type="compositionally biased region" description="Basic and acidic residues" evidence="1">
    <location>
        <begin position="253"/>
        <end position="271"/>
    </location>
</feature>
<dbReference type="Gene3D" id="1.10.8.10">
    <property type="entry name" value="DNA helicase RuvA subunit, C-terminal domain"/>
    <property type="match status" value="1"/>
</dbReference>
<feature type="compositionally biased region" description="Low complexity" evidence="1">
    <location>
        <begin position="149"/>
        <end position="161"/>
    </location>
</feature>
<organism evidence="3 4">
    <name type="scientific">Marasmius oreades</name>
    <name type="common">fairy-ring Marasmius</name>
    <dbReference type="NCBI Taxonomy" id="181124"/>
    <lineage>
        <taxon>Eukaryota</taxon>
        <taxon>Fungi</taxon>
        <taxon>Dikarya</taxon>
        <taxon>Basidiomycota</taxon>
        <taxon>Agaricomycotina</taxon>
        <taxon>Agaricomycetes</taxon>
        <taxon>Agaricomycetidae</taxon>
        <taxon>Agaricales</taxon>
        <taxon>Marasmiineae</taxon>
        <taxon>Marasmiaceae</taxon>
        <taxon>Marasmius</taxon>
    </lineage>
</organism>
<dbReference type="GeneID" id="66077482"/>
<dbReference type="InterPro" id="IPR015940">
    <property type="entry name" value="UBA"/>
</dbReference>
<feature type="compositionally biased region" description="Polar residues" evidence="1">
    <location>
        <begin position="44"/>
        <end position="55"/>
    </location>
</feature>
<accession>A0A9P7RYG8</accession>
<dbReference type="AlphaFoldDB" id="A0A9P7RYG8"/>
<dbReference type="SUPFAM" id="SSF46934">
    <property type="entry name" value="UBA-like"/>
    <property type="match status" value="1"/>
</dbReference>
<dbReference type="GO" id="GO:0072583">
    <property type="term" value="P:clathrin-dependent endocytosis"/>
    <property type="evidence" value="ECO:0007669"/>
    <property type="project" value="TreeGrafter"/>
</dbReference>
<feature type="compositionally biased region" description="Basic and acidic residues" evidence="1">
    <location>
        <begin position="514"/>
        <end position="536"/>
    </location>
</feature>
<dbReference type="EMBL" id="CM032185">
    <property type="protein sequence ID" value="KAG7092024.1"/>
    <property type="molecule type" value="Genomic_DNA"/>
</dbReference>
<dbReference type="FunFam" id="1.10.287.110:FF:000002">
    <property type="entry name" value="putative tyrosine-protein phosphatase auxilin isoform X2"/>
    <property type="match status" value="1"/>
</dbReference>
<evidence type="ECO:0000259" key="2">
    <source>
        <dbReference type="PROSITE" id="PS50030"/>
    </source>
</evidence>
<keyword evidence="4" id="KW-1185">Reference proteome</keyword>
<feature type="compositionally biased region" description="Basic and acidic residues" evidence="1">
    <location>
        <begin position="414"/>
        <end position="423"/>
    </location>
</feature>
<feature type="compositionally biased region" description="Low complexity" evidence="1">
    <location>
        <begin position="591"/>
        <end position="616"/>
    </location>
</feature>
<name>A0A9P7RYG8_9AGAR</name>
<dbReference type="KEGG" id="more:E1B28_008406"/>
<feature type="compositionally biased region" description="Polar residues" evidence="1">
    <location>
        <begin position="162"/>
        <end position="171"/>
    </location>
</feature>
<feature type="region of interest" description="Disordered" evidence="1">
    <location>
        <begin position="345"/>
        <end position="430"/>
    </location>
</feature>
<feature type="compositionally biased region" description="Low complexity" evidence="1">
    <location>
        <begin position="27"/>
        <end position="43"/>
    </location>
</feature>
<proteinExistence type="predicted"/>
<reference evidence="3" key="1">
    <citation type="journal article" date="2021" name="Genome Biol. Evol.">
        <title>The assembled and annotated genome of the fairy-ring fungus Marasmius oreades.</title>
        <authorList>
            <person name="Hiltunen M."/>
            <person name="Ament-Velasquez S.L."/>
            <person name="Johannesson H."/>
        </authorList>
    </citation>
    <scope>NUCLEOTIDE SEQUENCE</scope>
    <source>
        <strain evidence="3">03SP1</strain>
    </source>
</reference>
<evidence type="ECO:0000313" key="3">
    <source>
        <dbReference type="EMBL" id="KAG7092024.1"/>
    </source>
</evidence>
<evidence type="ECO:0000256" key="1">
    <source>
        <dbReference type="SAM" id="MobiDB-lite"/>
    </source>
</evidence>
<feature type="compositionally biased region" description="Basic and acidic residues" evidence="1">
    <location>
        <begin position="487"/>
        <end position="496"/>
    </location>
</feature>
<dbReference type="InterPro" id="IPR011990">
    <property type="entry name" value="TPR-like_helical_dom_sf"/>
</dbReference>
<protein>
    <recommendedName>
        <fullName evidence="2">UBA domain-containing protein</fullName>
    </recommendedName>
</protein>
<dbReference type="PROSITE" id="PS50030">
    <property type="entry name" value="UBA"/>
    <property type="match status" value="1"/>
</dbReference>
<dbReference type="GO" id="GO:0031982">
    <property type="term" value="C:vesicle"/>
    <property type="evidence" value="ECO:0007669"/>
    <property type="project" value="TreeGrafter"/>
</dbReference>
<feature type="domain" description="UBA" evidence="2">
    <location>
        <begin position="308"/>
        <end position="350"/>
    </location>
</feature>
<dbReference type="Proteomes" id="UP001049176">
    <property type="component" value="Chromosome 5"/>
</dbReference>
<dbReference type="Gene3D" id="1.10.287.110">
    <property type="entry name" value="DnaJ domain"/>
    <property type="match status" value="1"/>
</dbReference>